<gene>
    <name evidence="1" type="ORF">PHYPA_016471</name>
</gene>
<proteinExistence type="predicted"/>
<evidence type="ECO:0000313" key="1">
    <source>
        <dbReference type="EMBL" id="PNR44088.1"/>
    </source>
</evidence>
<dbReference type="EnsemblPlants" id="Pp3c12_18768V3.1">
    <property type="protein sequence ID" value="PAC:32972713.CDS.1"/>
    <property type="gene ID" value="Pp3c12_18768"/>
</dbReference>
<reference evidence="1 3" key="2">
    <citation type="journal article" date="2018" name="Plant J.">
        <title>The Physcomitrella patens chromosome-scale assembly reveals moss genome structure and evolution.</title>
        <authorList>
            <person name="Lang D."/>
            <person name="Ullrich K.K."/>
            <person name="Murat F."/>
            <person name="Fuchs J."/>
            <person name="Jenkins J."/>
            <person name="Haas F.B."/>
            <person name="Piednoel M."/>
            <person name="Gundlach H."/>
            <person name="Van Bel M."/>
            <person name="Meyberg R."/>
            <person name="Vives C."/>
            <person name="Morata J."/>
            <person name="Symeonidi A."/>
            <person name="Hiss M."/>
            <person name="Muchero W."/>
            <person name="Kamisugi Y."/>
            <person name="Saleh O."/>
            <person name="Blanc G."/>
            <person name="Decker E.L."/>
            <person name="van Gessel N."/>
            <person name="Grimwood J."/>
            <person name="Hayes R.D."/>
            <person name="Graham S.W."/>
            <person name="Gunter L.E."/>
            <person name="McDaniel S.F."/>
            <person name="Hoernstein S.N.W."/>
            <person name="Larsson A."/>
            <person name="Li F.W."/>
            <person name="Perroud P.F."/>
            <person name="Phillips J."/>
            <person name="Ranjan P."/>
            <person name="Rokshar D.S."/>
            <person name="Rothfels C.J."/>
            <person name="Schneider L."/>
            <person name="Shu S."/>
            <person name="Stevenson D.W."/>
            <person name="Thummler F."/>
            <person name="Tillich M."/>
            <person name="Villarreal Aguilar J.C."/>
            <person name="Widiez T."/>
            <person name="Wong G.K."/>
            <person name="Wymore A."/>
            <person name="Zhang Y."/>
            <person name="Zimmer A.D."/>
            <person name="Quatrano R.S."/>
            <person name="Mayer K.F.X."/>
            <person name="Goodstein D."/>
            <person name="Casacuberta J.M."/>
            <person name="Vandepoele K."/>
            <person name="Reski R."/>
            <person name="Cuming A.C."/>
            <person name="Tuskan G.A."/>
            <person name="Maumus F."/>
            <person name="Salse J."/>
            <person name="Schmutz J."/>
            <person name="Rensing S.A."/>
        </authorList>
    </citation>
    <scope>NUCLEOTIDE SEQUENCE [LARGE SCALE GENOMIC DNA]</scope>
    <source>
        <strain evidence="2 3">cv. Gransden 2004</strain>
    </source>
</reference>
<name>A0A2K1JRC5_PHYPA</name>
<sequence length="59" mass="6845">MVSQYLCLPDEECLTARRHSLLDTTDQLRQTYKLYTQKEIKAHRVLIRVSVPEPVGVCV</sequence>
<evidence type="ECO:0000313" key="2">
    <source>
        <dbReference type="EnsemblPlants" id="PAC:32972713.CDS.1"/>
    </source>
</evidence>
<dbReference type="Proteomes" id="UP000006727">
    <property type="component" value="Chromosome 12"/>
</dbReference>
<dbReference type="EMBL" id="ABEU02000012">
    <property type="protein sequence ID" value="PNR44088.1"/>
    <property type="molecule type" value="Genomic_DNA"/>
</dbReference>
<evidence type="ECO:0000313" key="3">
    <source>
        <dbReference type="Proteomes" id="UP000006727"/>
    </source>
</evidence>
<reference evidence="1 3" key="1">
    <citation type="journal article" date="2008" name="Science">
        <title>The Physcomitrella genome reveals evolutionary insights into the conquest of land by plants.</title>
        <authorList>
            <person name="Rensing S."/>
            <person name="Lang D."/>
            <person name="Zimmer A."/>
            <person name="Terry A."/>
            <person name="Salamov A."/>
            <person name="Shapiro H."/>
            <person name="Nishiyama T."/>
            <person name="Perroud P.-F."/>
            <person name="Lindquist E."/>
            <person name="Kamisugi Y."/>
            <person name="Tanahashi T."/>
            <person name="Sakakibara K."/>
            <person name="Fujita T."/>
            <person name="Oishi K."/>
            <person name="Shin-I T."/>
            <person name="Kuroki Y."/>
            <person name="Toyoda A."/>
            <person name="Suzuki Y."/>
            <person name="Hashimoto A."/>
            <person name="Yamaguchi K."/>
            <person name="Sugano A."/>
            <person name="Kohara Y."/>
            <person name="Fujiyama A."/>
            <person name="Anterola A."/>
            <person name="Aoki S."/>
            <person name="Ashton N."/>
            <person name="Barbazuk W.B."/>
            <person name="Barker E."/>
            <person name="Bennetzen J."/>
            <person name="Bezanilla M."/>
            <person name="Blankenship R."/>
            <person name="Cho S.H."/>
            <person name="Dutcher S."/>
            <person name="Estelle M."/>
            <person name="Fawcett J.A."/>
            <person name="Gundlach H."/>
            <person name="Hanada K."/>
            <person name="Heyl A."/>
            <person name="Hicks K.A."/>
            <person name="Hugh J."/>
            <person name="Lohr M."/>
            <person name="Mayer K."/>
            <person name="Melkozernov A."/>
            <person name="Murata T."/>
            <person name="Nelson D."/>
            <person name="Pils B."/>
            <person name="Prigge M."/>
            <person name="Reiss B."/>
            <person name="Renner T."/>
            <person name="Rombauts S."/>
            <person name="Rushton P."/>
            <person name="Sanderfoot A."/>
            <person name="Schween G."/>
            <person name="Shiu S.-H."/>
            <person name="Stueber K."/>
            <person name="Theodoulou F.L."/>
            <person name="Tu H."/>
            <person name="Van de Peer Y."/>
            <person name="Verrier P.J."/>
            <person name="Waters E."/>
            <person name="Wood A."/>
            <person name="Yang L."/>
            <person name="Cove D."/>
            <person name="Cuming A."/>
            <person name="Hasebe M."/>
            <person name="Lucas S."/>
            <person name="Mishler D.B."/>
            <person name="Reski R."/>
            <person name="Grigoriev I."/>
            <person name="Quatrano R.S."/>
            <person name="Boore J.L."/>
        </authorList>
    </citation>
    <scope>NUCLEOTIDE SEQUENCE [LARGE SCALE GENOMIC DNA]</scope>
    <source>
        <strain evidence="2 3">cv. Gransden 2004</strain>
    </source>
</reference>
<reference evidence="2" key="3">
    <citation type="submission" date="2020-12" db="UniProtKB">
        <authorList>
            <consortium name="EnsemblPlants"/>
        </authorList>
    </citation>
    <scope>IDENTIFICATION</scope>
</reference>
<organism evidence="1">
    <name type="scientific">Physcomitrium patens</name>
    <name type="common">Spreading-leaved earth moss</name>
    <name type="synonym">Physcomitrella patens</name>
    <dbReference type="NCBI Taxonomy" id="3218"/>
    <lineage>
        <taxon>Eukaryota</taxon>
        <taxon>Viridiplantae</taxon>
        <taxon>Streptophyta</taxon>
        <taxon>Embryophyta</taxon>
        <taxon>Bryophyta</taxon>
        <taxon>Bryophytina</taxon>
        <taxon>Bryopsida</taxon>
        <taxon>Funariidae</taxon>
        <taxon>Funariales</taxon>
        <taxon>Funariaceae</taxon>
        <taxon>Physcomitrium</taxon>
    </lineage>
</organism>
<dbReference type="AlphaFoldDB" id="A0A2K1JRC5"/>
<protein>
    <submittedName>
        <fullName evidence="1 2">Uncharacterized protein</fullName>
    </submittedName>
</protein>
<accession>A0A2K1JRC5</accession>
<dbReference type="InParanoid" id="A0A2K1JRC5"/>
<dbReference type="Gramene" id="Pp3c12_18768V3.1">
    <property type="protein sequence ID" value="PAC:32972713.CDS.1"/>
    <property type="gene ID" value="Pp3c12_18768"/>
</dbReference>
<keyword evidence="3" id="KW-1185">Reference proteome</keyword>